<dbReference type="EMBL" id="JAOPJF010000021">
    <property type="protein sequence ID" value="KAK1145820.1"/>
    <property type="molecule type" value="Genomic_DNA"/>
</dbReference>
<comment type="caution">
    <text evidence="1">The sequence shown here is derived from an EMBL/GenBank/DDBJ whole genome shotgun (WGS) entry which is preliminary data.</text>
</comment>
<sequence>MDEKTNRLSLQIARPPLTDATRRINNGATIRAEPEERTVEEAYQEILSDPMSIVTSPLSTKGHVEINCMSPGANSQAGSNRNSTLSAHSLLSHKGKRKTHVGPWQLGRTLGRGSTGRVRLAKHALTGQTAAIKIVSKKSAAIAQSESIAAMDKNIGHFSGATARPMPSGIEREVVIMKLIEHPNVISLYDVWENRGELYLVLEYVEGGELFDYVSNNGPLAEEEAVRIFRQIIAGLGHCHRFHICHRDLKPENILLDSWRNVKLADFGMAALQPAGHWLNTSCGSPHYAAPEIIYGRRYRGDKADIWSCGIILYALLTGYLPFDGGDLPTTLRLVKKAEFMIPRELSYEATDLIERILQKKPEDRINMEQIFRHPLLKKYEKFHQARSNHYLGPAPPISIHDCGPPVLARQDIDVDLLRNLQTLWHDVKPDTLIQRLLETEPTQERMFYNALVKFRNEQLENYQGQPLEYSASDYHHISRGPARIANKRTGSRKRNQVPARDKIHSPLREPKSCATVESYDPFRSPKNRMTDREAQFTKVTIHRRIPEEVQKEASEEVVQVPNSVPDSDPGFEDCPPSSPFAVVRNKKSKFNSVKSFQSKASCGSSRRPLNGTTTPRSASYKRNVRFRHGRYRSQGSVSAKGSTTQMDVPDVPPMKKENSDSSFEYEDDGDPFSDRFSSPVLPAQPTVVRGTGITVKHCSQMRKVRESDFIWKDEARKVSHELGQICEEAFNGGSVSTGRTASTSTDSETPATSVSIATPEDSYQHIPAARTKRKSSSSTPGASQRSYTAAELAETRRTLIAHSTQDGSQDIPAYLTPVISHFDRLIEQDKIRHPPKRSAIEENTHASQPDPFLKTSHEPSSLPMISEEANHKTSNKPNAIENEDVPIPSGSRSGSRPTSSVASGRRTIRMVPQSSLPSMDNSRPLDVPKRYRNRESTPCDTQPQPLTEDYEALPEIESATTTRYASTGSRTGRNPSELAPIAEIPPKSPRRNAPRGPETKKWPWFRNRSQTSTETARLQSEVKPLQPSSATVVIQEVNQPAQPTPAEVEGPPKAQEQTPTKQKGGFLRKLMKRKPSKTVDSSTMETPPRIGEETGETNPLPAQLSGGETLFETYSNQKPLPRRPRPARSQNWFARVFQFKPATRVIALDTSKIKGRKEVYKILREWEWKQYGLVDVSMDKSNNVIHGRVDEVNLLRLRPVKFSAEFYTVLEHGRQANLSLVRFRQERGAASSFHKVVDTLHLVMKQRGILVEDSTRAKKMTRILDAFPDS</sequence>
<accession>A0ACC3B6P8</accession>
<organism evidence="1 2">
    <name type="scientific">Aspergillus melleus</name>
    <dbReference type="NCBI Taxonomy" id="138277"/>
    <lineage>
        <taxon>Eukaryota</taxon>
        <taxon>Fungi</taxon>
        <taxon>Dikarya</taxon>
        <taxon>Ascomycota</taxon>
        <taxon>Pezizomycotina</taxon>
        <taxon>Eurotiomycetes</taxon>
        <taxon>Eurotiomycetidae</taxon>
        <taxon>Eurotiales</taxon>
        <taxon>Aspergillaceae</taxon>
        <taxon>Aspergillus</taxon>
        <taxon>Aspergillus subgen. Circumdati</taxon>
    </lineage>
</organism>
<proteinExistence type="predicted"/>
<keyword evidence="1" id="KW-0808">Transferase</keyword>
<evidence type="ECO:0000313" key="1">
    <source>
        <dbReference type="EMBL" id="KAK1145820.1"/>
    </source>
</evidence>
<gene>
    <name evidence="1" type="primary">GIN4</name>
    <name evidence="1" type="ORF">N8T08_003766</name>
</gene>
<name>A0ACC3B6P8_9EURO</name>
<reference evidence="1 2" key="1">
    <citation type="journal article" date="2023" name="ACS Omega">
        <title>Identification of the Neoaspergillic Acid Biosynthesis Gene Cluster by Establishing an In Vitro CRISPR-Ribonucleoprotein Genetic System in Aspergillus melleus.</title>
        <authorList>
            <person name="Yuan B."/>
            <person name="Grau M.F."/>
            <person name="Murata R.M."/>
            <person name="Torok T."/>
            <person name="Venkateswaran K."/>
            <person name="Stajich J.E."/>
            <person name="Wang C.C.C."/>
        </authorList>
    </citation>
    <scope>NUCLEOTIDE SEQUENCE [LARGE SCALE GENOMIC DNA]</scope>
    <source>
        <strain evidence="1 2">IMV 1140</strain>
    </source>
</reference>
<evidence type="ECO:0000313" key="2">
    <source>
        <dbReference type="Proteomes" id="UP001177260"/>
    </source>
</evidence>
<dbReference type="EC" id="2.7.11.1" evidence="1"/>
<dbReference type="Proteomes" id="UP001177260">
    <property type="component" value="Unassembled WGS sequence"/>
</dbReference>
<keyword evidence="2" id="KW-1185">Reference proteome</keyword>
<protein>
    <submittedName>
        <fullName evidence="1">Serine/threonine-protein kinase gin4</fullName>
        <ecNumber evidence="1">2.7.11.1</ecNumber>
    </submittedName>
</protein>
<keyword evidence="1" id="KW-0418">Kinase</keyword>